<sequence>MYRKKIFKRIESGKPSALASHGSNEHPSPTADSKKYTKVILKATSIGDKHVFDFAQWYKVGFDMITSACQEQIERFLNNQDKTLEATTVLRYCQSLSSFLKYLVLYRSSFERDLNVDDINGKMLRGFLQSLETSGTSKYTQKGNYAGVKSVLQAMCRRGLIREIEGGDDATFPPNPFSGAGRATKGQVPLTPAERMAFNRAIKQAITPLFAEGAEPTSYLLACALLVVALHTGRNTWPLLEMTPDCLRPHPKNNKVFLVVYKRRGHSTNKVALLKARQADDNGLESVPSILPTVANLIQRIISLSRGLSSEAPEHLRDRIWLYRAQTARRGAGMIGSVTALSEDSLETAIVKLVRTYNLTDSDGKPLKLNVSRLRKTFINRVYEILDGDIVATASAAGNTVKTVDLYYLSPNEQSKRNWKFLGETLFEEALTGTLGSTERTPVGRCSDNRNGEYAPKQNATAICMNFLNCLRCRNYVVTGDDLYRVFSFYWRIFYERNRMRPKQWKRELGHITRLIDQDVIATGIAKGIFKKAFVDAERERARRAPHPFWSTETIMADISGHNNE</sequence>
<dbReference type="PATRIC" id="fig|883126.3.peg.3055"/>
<accession>K9DEG5</accession>
<evidence type="ECO:0000313" key="6">
    <source>
        <dbReference type="Proteomes" id="UP000009874"/>
    </source>
</evidence>
<evidence type="ECO:0000256" key="3">
    <source>
        <dbReference type="PROSITE-ProRule" id="PRU01248"/>
    </source>
</evidence>
<dbReference type="InterPro" id="IPR044068">
    <property type="entry name" value="CB"/>
</dbReference>
<dbReference type="AlphaFoldDB" id="K9DEG5"/>
<protein>
    <recommendedName>
        <fullName evidence="4">Core-binding (CB) domain-containing protein</fullName>
    </recommendedName>
</protein>
<organism evidence="5 6">
    <name type="scientific">Massilia timonae CCUG 45783</name>
    <dbReference type="NCBI Taxonomy" id="883126"/>
    <lineage>
        <taxon>Bacteria</taxon>
        <taxon>Pseudomonadati</taxon>
        <taxon>Pseudomonadota</taxon>
        <taxon>Betaproteobacteria</taxon>
        <taxon>Burkholderiales</taxon>
        <taxon>Oxalobacteraceae</taxon>
        <taxon>Telluria group</taxon>
        <taxon>Massilia</taxon>
    </lineage>
</organism>
<gene>
    <name evidence="5" type="ORF">HMPREF9710_03031</name>
</gene>
<proteinExistence type="predicted"/>
<feature type="domain" description="Core-binding (CB)" evidence="4">
    <location>
        <begin position="67"/>
        <end position="156"/>
    </location>
</feature>
<reference evidence="5 6" key="1">
    <citation type="submission" date="2012-09" db="EMBL/GenBank/DDBJ databases">
        <title>The Genome Sequence of Massilia timonae CCUG 45783.</title>
        <authorList>
            <consortium name="The Broad Institute Genome Sequencing Platform"/>
            <person name="Earl A."/>
            <person name="Ward D."/>
            <person name="Feldgarden M."/>
            <person name="Gevers D."/>
            <person name="Huys G."/>
            <person name="Walker B."/>
            <person name="Young S.K."/>
            <person name="Zeng Q."/>
            <person name="Gargeya S."/>
            <person name="Fitzgerald M."/>
            <person name="Haas B."/>
            <person name="Abouelleil A."/>
            <person name="Alvarado L."/>
            <person name="Arachchi H.M."/>
            <person name="Berlin A.M."/>
            <person name="Chapman S.B."/>
            <person name="Goldberg J."/>
            <person name="Griggs A."/>
            <person name="Gujja S."/>
            <person name="Hansen M."/>
            <person name="Howarth C."/>
            <person name="Imamovic A."/>
            <person name="Larimer J."/>
            <person name="McCowen C."/>
            <person name="Montmayeur A."/>
            <person name="Murphy C."/>
            <person name="Neiman D."/>
            <person name="Pearson M."/>
            <person name="Priest M."/>
            <person name="Roberts A."/>
            <person name="Saif S."/>
            <person name="Shea T."/>
            <person name="Sisk P."/>
            <person name="Sykes S."/>
            <person name="Wortman J."/>
            <person name="Nusbaum C."/>
            <person name="Birren B."/>
        </authorList>
    </citation>
    <scope>NUCLEOTIDE SEQUENCE [LARGE SCALE GENOMIC DNA]</scope>
    <source>
        <strain evidence="5 6">CCUG 45783</strain>
    </source>
</reference>
<name>K9DEG5_9BURK</name>
<dbReference type="InterPro" id="IPR010998">
    <property type="entry name" value="Integrase_recombinase_N"/>
</dbReference>
<comment type="caution">
    <text evidence="5">The sequence shown here is derived from an EMBL/GenBank/DDBJ whole genome shotgun (WGS) entry which is preliminary data.</text>
</comment>
<dbReference type="EMBL" id="AGZI01000040">
    <property type="protein sequence ID" value="EKU81676.1"/>
    <property type="molecule type" value="Genomic_DNA"/>
</dbReference>
<keyword evidence="6" id="KW-1185">Reference proteome</keyword>
<dbReference type="Proteomes" id="UP000009874">
    <property type="component" value="Unassembled WGS sequence"/>
</dbReference>
<dbReference type="InterPro" id="IPR011010">
    <property type="entry name" value="DNA_brk_join_enz"/>
</dbReference>
<evidence type="ECO:0000256" key="2">
    <source>
        <dbReference type="ARBA" id="ARBA00023125"/>
    </source>
</evidence>
<keyword evidence="1" id="KW-0229">DNA integration</keyword>
<keyword evidence="2 3" id="KW-0238">DNA-binding</keyword>
<dbReference type="PROSITE" id="PS51900">
    <property type="entry name" value="CB"/>
    <property type="match status" value="1"/>
</dbReference>
<dbReference type="eggNOG" id="COG4974">
    <property type="taxonomic scope" value="Bacteria"/>
</dbReference>
<dbReference type="SUPFAM" id="SSF56349">
    <property type="entry name" value="DNA breaking-rejoining enzymes"/>
    <property type="match status" value="1"/>
</dbReference>
<dbReference type="GO" id="GO:0003677">
    <property type="term" value="F:DNA binding"/>
    <property type="evidence" value="ECO:0007669"/>
    <property type="project" value="UniProtKB-UniRule"/>
</dbReference>
<evidence type="ECO:0000256" key="1">
    <source>
        <dbReference type="ARBA" id="ARBA00022908"/>
    </source>
</evidence>
<evidence type="ECO:0000259" key="4">
    <source>
        <dbReference type="PROSITE" id="PS51900"/>
    </source>
</evidence>
<evidence type="ECO:0000313" key="5">
    <source>
        <dbReference type="EMBL" id="EKU81676.1"/>
    </source>
</evidence>
<dbReference type="GO" id="GO:0015074">
    <property type="term" value="P:DNA integration"/>
    <property type="evidence" value="ECO:0007669"/>
    <property type="project" value="UniProtKB-KW"/>
</dbReference>
<dbReference type="OrthoDB" id="6092950at2"/>
<dbReference type="HOGENOM" id="CLU_036297_1_0_4"/>
<dbReference type="Gene3D" id="1.10.150.130">
    <property type="match status" value="1"/>
</dbReference>
<dbReference type="RefSeq" id="WP_005667769.1">
    <property type="nucleotide sequence ID" value="NZ_JH992924.1"/>
</dbReference>